<reference evidence="1 2" key="1">
    <citation type="submission" date="2019-05" db="EMBL/GenBank/DDBJ databases">
        <title>Another draft genome of Portunus trituberculatus and its Hox gene families provides insights of decapod evolution.</title>
        <authorList>
            <person name="Jeong J.-H."/>
            <person name="Song I."/>
            <person name="Kim S."/>
            <person name="Choi T."/>
            <person name="Kim D."/>
            <person name="Ryu S."/>
            <person name="Kim W."/>
        </authorList>
    </citation>
    <scope>NUCLEOTIDE SEQUENCE [LARGE SCALE GENOMIC DNA]</scope>
    <source>
        <tissue evidence="1">Muscle</tissue>
    </source>
</reference>
<dbReference type="Proteomes" id="UP000324222">
    <property type="component" value="Unassembled WGS sequence"/>
</dbReference>
<sequence>MKRSKLQYGVERRVSEQCGTERHTANIFKKPVVNCVNGLGRVMMLECGAAAGWRQTFGAVTDSLRSRVHEQVLFLTSNQIPRLD</sequence>
<comment type="caution">
    <text evidence="1">The sequence shown here is derived from an EMBL/GenBank/DDBJ whole genome shotgun (WGS) entry which is preliminary data.</text>
</comment>
<accession>A0A5B7F6F8</accession>
<proteinExistence type="predicted"/>
<organism evidence="1 2">
    <name type="scientific">Portunus trituberculatus</name>
    <name type="common">Swimming crab</name>
    <name type="synonym">Neptunus trituberculatus</name>
    <dbReference type="NCBI Taxonomy" id="210409"/>
    <lineage>
        <taxon>Eukaryota</taxon>
        <taxon>Metazoa</taxon>
        <taxon>Ecdysozoa</taxon>
        <taxon>Arthropoda</taxon>
        <taxon>Crustacea</taxon>
        <taxon>Multicrustacea</taxon>
        <taxon>Malacostraca</taxon>
        <taxon>Eumalacostraca</taxon>
        <taxon>Eucarida</taxon>
        <taxon>Decapoda</taxon>
        <taxon>Pleocyemata</taxon>
        <taxon>Brachyura</taxon>
        <taxon>Eubrachyura</taxon>
        <taxon>Portunoidea</taxon>
        <taxon>Portunidae</taxon>
        <taxon>Portuninae</taxon>
        <taxon>Portunus</taxon>
    </lineage>
</organism>
<dbReference type="AlphaFoldDB" id="A0A5B7F6F8"/>
<evidence type="ECO:0000313" key="1">
    <source>
        <dbReference type="EMBL" id="MPC42032.1"/>
    </source>
</evidence>
<dbReference type="EMBL" id="VSRR010005283">
    <property type="protein sequence ID" value="MPC42032.1"/>
    <property type="molecule type" value="Genomic_DNA"/>
</dbReference>
<name>A0A5B7F6F8_PORTR</name>
<gene>
    <name evidence="1" type="ORF">E2C01_035645</name>
</gene>
<evidence type="ECO:0000313" key="2">
    <source>
        <dbReference type="Proteomes" id="UP000324222"/>
    </source>
</evidence>
<protein>
    <submittedName>
        <fullName evidence="1">Uncharacterized protein</fullName>
    </submittedName>
</protein>
<keyword evidence="2" id="KW-1185">Reference proteome</keyword>